<protein>
    <recommendedName>
        <fullName evidence="3">YD repeat-containing protein</fullName>
    </recommendedName>
</protein>
<name>A0A1I5BZ98_CHROL</name>
<evidence type="ECO:0008006" key="3">
    <source>
        <dbReference type="Google" id="ProtNLM"/>
    </source>
</evidence>
<dbReference type="RefSeq" id="WP_090026978.1">
    <property type="nucleotide sequence ID" value="NZ_FOVD01000008.1"/>
</dbReference>
<dbReference type="Proteomes" id="UP000198769">
    <property type="component" value="Unassembled WGS sequence"/>
</dbReference>
<dbReference type="EMBL" id="FOVD01000008">
    <property type="protein sequence ID" value="SFN80053.1"/>
    <property type="molecule type" value="Genomic_DNA"/>
</dbReference>
<evidence type="ECO:0000313" key="2">
    <source>
        <dbReference type="Proteomes" id="UP000198769"/>
    </source>
</evidence>
<gene>
    <name evidence="1" type="ORF">SAMN05421594_4289</name>
</gene>
<evidence type="ECO:0000313" key="1">
    <source>
        <dbReference type="EMBL" id="SFN80053.1"/>
    </source>
</evidence>
<accession>A0A1I5BZ98</accession>
<dbReference type="AlphaFoldDB" id="A0A1I5BZ98"/>
<keyword evidence="2" id="KW-1185">Reference proteome</keyword>
<organism evidence="1 2">
    <name type="scientific">Chryseobacterium oleae</name>
    <dbReference type="NCBI Taxonomy" id="491207"/>
    <lineage>
        <taxon>Bacteria</taxon>
        <taxon>Pseudomonadati</taxon>
        <taxon>Bacteroidota</taxon>
        <taxon>Flavobacteriia</taxon>
        <taxon>Flavobacteriales</taxon>
        <taxon>Weeksellaceae</taxon>
        <taxon>Chryseobacterium group</taxon>
        <taxon>Chryseobacterium</taxon>
    </lineage>
</organism>
<proteinExistence type="predicted"/>
<dbReference type="OrthoDB" id="9814627at2"/>
<reference evidence="2" key="1">
    <citation type="submission" date="2016-10" db="EMBL/GenBank/DDBJ databases">
        <authorList>
            <person name="Varghese N."/>
            <person name="Submissions S."/>
        </authorList>
    </citation>
    <scope>NUCLEOTIDE SEQUENCE [LARGE SCALE GENOMIC DNA]</scope>
    <source>
        <strain evidence="2">DSM 25575</strain>
    </source>
</reference>
<sequence length="932" mass="106736">MKKIFFILIFFLVENVCYSQTPSSNVGITQPVPSVSSLATYDNIPVSYQTGIPNISYPLISVPTNSKFVNINLQLNYHAGNVSNDSWAGEVGTGWSLLGQGAISREVMNDFDESFDDASMFYYIKNEFNDIYNFNIGGESGKFRVERNTVNNTFKILKLSPYTSKVEYTRTNNTSTLIFDSFTITSEEGIKYYFKDYDISMMNVWAYDQPLGGSMRGDRKYRSTFYLTSISDENNNELVKYVYLKDIKYMLGTGNAISESETNKIKRIEIKDRGIIEFNYDKDESLNKKNDKFSINNIVLKNNNDRFIKKYRFEYDFFPYRRLRSFKQVDVSENEIEKFKFDYAEVSSPISEGTPVISWDVLKKVKLPTKGTVEYNFDLVLSYATNIVETYPSPMLDLANVSFDQFNAPDKKYYFTLTQDTEVIIDIPTFLLGNTSPWVLGFYRKTGNVYENMPYAIDGNTQSMLKRTYPAGEYYVSLVNYDPSAPFDGPVNFIARYYDTPPIKTIVLLPTKNRLLRIKNIKYFDGDSTDFPSVPSKMEEYEYNKFDEPTASSGYYTQDGSTDELDPINPVMVYKNVKVSDGNGYTKYYFKAADTYPTQPTIDPIRDFWPHFNIMRSGLIDKKEIYSSSNKKLVEETFEYGFKEYYSLMYLSAPTGVGGNFYLNTSWIKNQKIKSKNFSDSGVTETISEVIKNDTNYRVNNEKTTSNDGYVYETSYLYALDKNNQKLINANMIGIPLESSTIKRKDISDAGKLLSKTETRYDNQLNKLPSSVISYNLQNLPSVELTYDKYDELTGNLQQYTTKGGISTTIIWGYSKTQPIAKIEGAKLSDIPQSLIDNIVNASDNDAHLGTDTSEQALIEALNVFRTSSALSGYQISTYTYSPLIGVKNIIPPSGIREVYIYDPANRLKEVKQLDKNGVYRIVKEYKYNYKN</sequence>